<evidence type="ECO:0000313" key="1">
    <source>
        <dbReference type="EMBL" id="KAJ9113910.1"/>
    </source>
</evidence>
<dbReference type="Proteomes" id="UP001241377">
    <property type="component" value="Unassembled WGS sequence"/>
</dbReference>
<gene>
    <name evidence="1" type="ORF">QFC19_000104</name>
</gene>
<sequence length="667" mass="74570">MDRPTRRIRFYKPEVDDANPPPQEPSTSIPLARTIQRRWINGISSQISSDTQATSQRPSTETVTPVSRGTPETLRTLELNWRERRRAKLEDITLQRIMGMEERVNAPREFTGLASERSSKSAANALSVPAPFPKRTQPMQHGEPTSRPEKMIRKLKTEAITLSPFVNVASDVHQQRRVHRIPMNDHAVSVTANSTTCQTRTNRARKIVKLVRDARLSVQTDDERASTVQASNPLINTQDGGLTKAQRMPSGSTVVPTPKAESLCLPASSLPSIRKPSAIGEGVLGTPRRVSFLRDASTQQKDAVSRSSSRKSPKSGSARFSVSMTGKGDVLNPITVSPLPAGEYPLSATATLIVYPYEQDWSLNLSCQEEALAGSSRGNSRRPVMSALTGSERIDLLDGGKAMRIKSTSKSHATSKPSRYLRLEEQDSWAEADRRRWALSQLLVDRLRSRTRRVRTIFRFRGSKWNVSDFGALYPAKTTAELPQGTIHVMCNDPPDIVFYTHIIRAPTANGRGKQANYDLSCDTSALISATTDLSRICRSRILFSPTRGIFKVSIRCGSHVPSNNRLEERGKKPFHRSASRRSQTDGSFRSRRILQLPPSTTVSGASDASELIERLYREQKSLVLRANTDKPHRDEAWQMYELQSLGRFLKVKDTWNQRPLDPDTRE</sequence>
<reference evidence="1" key="1">
    <citation type="submission" date="2023-04" db="EMBL/GenBank/DDBJ databases">
        <title>Draft Genome sequencing of Naganishia species isolated from polar environments using Oxford Nanopore Technology.</title>
        <authorList>
            <person name="Leo P."/>
            <person name="Venkateswaran K."/>
        </authorList>
    </citation>
    <scope>NUCLEOTIDE SEQUENCE</scope>
    <source>
        <strain evidence="1">MNA-CCFEE 5261</strain>
    </source>
</reference>
<dbReference type="EMBL" id="JASBWR010000001">
    <property type="protein sequence ID" value="KAJ9113910.1"/>
    <property type="molecule type" value="Genomic_DNA"/>
</dbReference>
<accession>A0ACC2WRW3</accession>
<protein>
    <submittedName>
        <fullName evidence="1">Uncharacterized protein</fullName>
    </submittedName>
</protein>
<proteinExistence type="predicted"/>
<name>A0ACC2WRW3_9TREE</name>
<keyword evidence="2" id="KW-1185">Reference proteome</keyword>
<evidence type="ECO:0000313" key="2">
    <source>
        <dbReference type="Proteomes" id="UP001241377"/>
    </source>
</evidence>
<comment type="caution">
    <text evidence="1">The sequence shown here is derived from an EMBL/GenBank/DDBJ whole genome shotgun (WGS) entry which is preliminary data.</text>
</comment>
<organism evidence="1 2">
    <name type="scientific">Naganishia cerealis</name>
    <dbReference type="NCBI Taxonomy" id="610337"/>
    <lineage>
        <taxon>Eukaryota</taxon>
        <taxon>Fungi</taxon>
        <taxon>Dikarya</taxon>
        <taxon>Basidiomycota</taxon>
        <taxon>Agaricomycotina</taxon>
        <taxon>Tremellomycetes</taxon>
        <taxon>Filobasidiales</taxon>
        <taxon>Filobasidiaceae</taxon>
        <taxon>Naganishia</taxon>
    </lineage>
</organism>